<evidence type="ECO:0000313" key="11">
    <source>
        <dbReference type="EMBL" id="MBC8567645.1"/>
    </source>
</evidence>
<keyword evidence="7 9" id="KW-1133">Transmembrane helix</keyword>
<dbReference type="InterPro" id="IPR000515">
    <property type="entry name" value="MetI-like"/>
</dbReference>
<dbReference type="GO" id="GO:0006865">
    <property type="term" value="P:amino acid transport"/>
    <property type="evidence" value="ECO:0007669"/>
    <property type="project" value="UniProtKB-KW"/>
</dbReference>
<gene>
    <name evidence="11" type="ORF">H8692_02565</name>
</gene>
<dbReference type="SUPFAM" id="SSF161098">
    <property type="entry name" value="MetI-like"/>
    <property type="match status" value="1"/>
</dbReference>
<dbReference type="NCBIfam" id="TIGR01726">
    <property type="entry name" value="HEQRo_perm_3TM"/>
    <property type="match status" value="1"/>
</dbReference>
<feature type="domain" description="ABC transmembrane type-1" evidence="10">
    <location>
        <begin position="15"/>
        <end position="211"/>
    </location>
</feature>
<evidence type="ECO:0000259" key="10">
    <source>
        <dbReference type="PROSITE" id="PS50928"/>
    </source>
</evidence>
<feature type="transmembrane region" description="Helical" evidence="9">
    <location>
        <begin position="15"/>
        <end position="39"/>
    </location>
</feature>
<organism evidence="11 12">
    <name type="scientific">Lentihominibacter hominis</name>
    <dbReference type="NCBI Taxonomy" id="2763645"/>
    <lineage>
        <taxon>Bacteria</taxon>
        <taxon>Bacillati</taxon>
        <taxon>Bacillota</taxon>
        <taxon>Clostridia</taxon>
        <taxon>Peptostreptococcales</taxon>
        <taxon>Anaerovoracaceae</taxon>
        <taxon>Lentihominibacter</taxon>
    </lineage>
</organism>
<evidence type="ECO:0000256" key="4">
    <source>
        <dbReference type="ARBA" id="ARBA00022475"/>
    </source>
</evidence>
<reference evidence="11" key="1">
    <citation type="submission" date="2020-08" db="EMBL/GenBank/DDBJ databases">
        <title>Genome public.</title>
        <authorList>
            <person name="Liu C."/>
            <person name="Sun Q."/>
        </authorList>
    </citation>
    <scope>NUCLEOTIDE SEQUENCE</scope>
    <source>
        <strain evidence="11">NSJ-24</strain>
    </source>
</reference>
<dbReference type="InterPro" id="IPR010065">
    <property type="entry name" value="AA_ABC_transptr_permease_3TM"/>
</dbReference>
<dbReference type="FunFam" id="1.10.3720.10:FF:000033">
    <property type="entry name" value="Polar amino acid ABC transporter permease"/>
    <property type="match status" value="1"/>
</dbReference>
<evidence type="ECO:0000313" key="12">
    <source>
        <dbReference type="Proteomes" id="UP000610862"/>
    </source>
</evidence>
<proteinExistence type="inferred from homology"/>
<comment type="subcellular location">
    <subcellularLocation>
        <location evidence="1 9">Cell membrane</location>
        <topology evidence="1 9">Multi-pass membrane protein</topology>
    </subcellularLocation>
</comment>
<evidence type="ECO:0000256" key="1">
    <source>
        <dbReference type="ARBA" id="ARBA00004651"/>
    </source>
</evidence>
<dbReference type="Proteomes" id="UP000610862">
    <property type="component" value="Unassembled WGS sequence"/>
</dbReference>
<dbReference type="GO" id="GO:0022857">
    <property type="term" value="F:transmembrane transporter activity"/>
    <property type="evidence" value="ECO:0007669"/>
    <property type="project" value="InterPro"/>
</dbReference>
<name>A0A926I905_9FIRM</name>
<accession>A0A926I905</accession>
<comment type="caution">
    <text evidence="11">The sequence shown here is derived from an EMBL/GenBank/DDBJ whole genome shotgun (WGS) entry which is preliminary data.</text>
</comment>
<sequence>MAEYLQGIVVAARGIPVTITISFVAIIGGLIIGLFVAIAKRSKFKVLRGLATIYVDILRGTPLLVQVLILAYGVPQLIKSTMGIQFNWEHMIIVGFIACGVNSSAYMAEIIRSGLQAVDIGQTEAARSLGLSSGQTMRYIIVPQAFKIIVPALGNEFVTLIKETSILSVAGIVEITRRGTLWASSSFLSFQAYIGVAIVYLVMTLTLSRLVAYIERRLAQSDRS</sequence>
<keyword evidence="8 9" id="KW-0472">Membrane</keyword>
<dbReference type="InterPro" id="IPR035906">
    <property type="entry name" value="MetI-like_sf"/>
</dbReference>
<evidence type="ECO:0000256" key="6">
    <source>
        <dbReference type="ARBA" id="ARBA00022970"/>
    </source>
</evidence>
<evidence type="ECO:0000256" key="2">
    <source>
        <dbReference type="ARBA" id="ARBA00010072"/>
    </source>
</evidence>
<dbReference type="EMBL" id="JACRTA010000001">
    <property type="protein sequence ID" value="MBC8567645.1"/>
    <property type="molecule type" value="Genomic_DNA"/>
</dbReference>
<feature type="transmembrane region" description="Helical" evidence="9">
    <location>
        <begin position="51"/>
        <end position="72"/>
    </location>
</feature>
<dbReference type="PROSITE" id="PS50928">
    <property type="entry name" value="ABC_TM1"/>
    <property type="match status" value="1"/>
</dbReference>
<evidence type="ECO:0000256" key="7">
    <source>
        <dbReference type="ARBA" id="ARBA00022989"/>
    </source>
</evidence>
<keyword evidence="3 9" id="KW-0813">Transport</keyword>
<comment type="similarity">
    <text evidence="2">Belongs to the binding-protein-dependent transport system permease family. HisMQ subfamily.</text>
</comment>
<dbReference type="CDD" id="cd06261">
    <property type="entry name" value="TM_PBP2"/>
    <property type="match status" value="1"/>
</dbReference>
<evidence type="ECO:0000256" key="9">
    <source>
        <dbReference type="RuleBase" id="RU363032"/>
    </source>
</evidence>
<dbReference type="InterPro" id="IPR043429">
    <property type="entry name" value="ArtM/GltK/GlnP/TcyL/YhdX-like"/>
</dbReference>
<keyword evidence="12" id="KW-1185">Reference proteome</keyword>
<dbReference type="AlphaFoldDB" id="A0A926I905"/>
<dbReference type="Pfam" id="PF00528">
    <property type="entry name" value="BPD_transp_1"/>
    <property type="match status" value="1"/>
</dbReference>
<evidence type="ECO:0000256" key="8">
    <source>
        <dbReference type="ARBA" id="ARBA00023136"/>
    </source>
</evidence>
<dbReference type="PANTHER" id="PTHR30614:SF20">
    <property type="entry name" value="GLUTAMINE TRANSPORT SYSTEM PERMEASE PROTEIN GLNP"/>
    <property type="match status" value="1"/>
</dbReference>
<dbReference type="RefSeq" id="WP_177267681.1">
    <property type="nucleotide sequence ID" value="NZ_JACRTA010000001.1"/>
</dbReference>
<dbReference type="GO" id="GO:0043190">
    <property type="term" value="C:ATP-binding cassette (ABC) transporter complex"/>
    <property type="evidence" value="ECO:0007669"/>
    <property type="project" value="InterPro"/>
</dbReference>
<keyword evidence="6" id="KW-0029">Amino-acid transport</keyword>
<dbReference type="Gene3D" id="1.10.3720.10">
    <property type="entry name" value="MetI-like"/>
    <property type="match status" value="1"/>
</dbReference>
<keyword evidence="5 9" id="KW-0812">Transmembrane</keyword>
<feature type="transmembrane region" description="Helical" evidence="9">
    <location>
        <begin position="190"/>
        <end position="214"/>
    </location>
</feature>
<protein>
    <submittedName>
        <fullName evidence="11">Amino acid ABC transporter permease</fullName>
    </submittedName>
</protein>
<evidence type="ECO:0000256" key="5">
    <source>
        <dbReference type="ARBA" id="ARBA00022692"/>
    </source>
</evidence>
<evidence type="ECO:0000256" key="3">
    <source>
        <dbReference type="ARBA" id="ARBA00022448"/>
    </source>
</evidence>
<keyword evidence="4" id="KW-1003">Cell membrane</keyword>
<dbReference type="PANTHER" id="PTHR30614">
    <property type="entry name" value="MEMBRANE COMPONENT OF AMINO ACID ABC TRANSPORTER"/>
    <property type="match status" value="1"/>
</dbReference>